<organism evidence="2 3">
    <name type="scientific">Cryptosporidium ubiquitum</name>
    <dbReference type="NCBI Taxonomy" id="857276"/>
    <lineage>
        <taxon>Eukaryota</taxon>
        <taxon>Sar</taxon>
        <taxon>Alveolata</taxon>
        <taxon>Apicomplexa</taxon>
        <taxon>Conoidasida</taxon>
        <taxon>Coccidia</taxon>
        <taxon>Eucoccidiorida</taxon>
        <taxon>Eimeriorina</taxon>
        <taxon>Cryptosporidiidae</taxon>
        <taxon>Cryptosporidium</taxon>
    </lineage>
</organism>
<accession>A0A1J4MFD2</accession>
<evidence type="ECO:0000313" key="3">
    <source>
        <dbReference type="Proteomes" id="UP000186176"/>
    </source>
</evidence>
<dbReference type="GeneID" id="39978966"/>
<dbReference type="AlphaFoldDB" id="A0A1J4MFD2"/>
<evidence type="ECO:0000256" key="1">
    <source>
        <dbReference type="SAM" id="MobiDB-lite"/>
    </source>
</evidence>
<dbReference type="VEuPathDB" id="CryptoDB:cubi_02175"/>
<dbReference type="Proteomes" id="UP000186176">
    <property type="component" value="Unassembled WGS sequence"/>
</dbReference>
<keyword evidence="3" id="KW-1185">Reference proteome</keyword>
<dbReference type="RefSeq" id="XP_028874308.1">
    <property type="nucleotide sequence ID" value="XM_029019187.1"/>
</dbReference>
<name>A0A1J4MFD2_9CRYT</name>
<comment type="caution">
    <text evidence="2">The sequence shown here is derived from an EMBL/GenBank/DDBJ whole genome shotgun (WGS) entry which is preliminary data.</text>
</comment>
<feature type="region of interest" description="Disordered" evidence="1">
    <location>
        <begin position="211"/>
        <end position="232"/>
    </location>
</feature>
<feature type="region of interest" description="Disordered" evidence="1">
    <location>
        <begin position="371"/>
        <end position="421"/>
    </location>
</feature>
<gene>
    <name evidence="2" type="ORF">cubi_02175</name>
</gene>
<protein>
    <submittedName>
        <fullName evidence="2">Uncharacterized protein</fullName>
    </submittedName>
</protein>
<dbReference type="EMBL" id="LRBP01000017">
    <property type="protein sequence ID" value="OII72944.1"/>
    <property type="molecule type" value="Genomic_DNA"/>
</dbReference>
<dbReference type="OrthoDB" id="343844at2759"/>
<feature type="compositionally biased region" description="Polar residues" evidence="1">
    <location>
        <begin position="394"/>
        <end position="421"/>
    </location>
</feature>
<reference evidence="2 3" key="1">
    <citation type="submission" date="2016-10" db="EMBL/GenBank/DDBJ databases">
        <title>Reductive evolution of mitochondrial metabolism and differential evolution of invasion-related proteins in Cryptosporidium.</title>
        <authorList>
            <person name="Liu S."/>
            <person name="Roellig D.M."/>
            <person name="Guo Y."/>
            <person name="Li N."/>
            <person name="Frace M.A."/>
            <person name="Tang K."/>
            <person name="Zhang L."/>
            <person name="Feng Y."/>
            <person name="Xiao L."/>
        </authorList>
    </citation>
    <scope>NUCLEOTIDE SEQUENCE [LARGE SCALE GENOMIC DNA]</scope>
    <source>
        <strain evidence="2">39726</strain>
    </source>
</reference>
<proteinExistence type="predicted"/>
<evidence type="ECO:0000313" key="2">
    <source>
        <dbReference type="EMBL" id="OII72944.1"/>
    </source>
</evidence>
<feature type="compositionally biased region" description="Basic and acidic residues" evidence="1">
    <location>
        <begin position="211"/>
        <end position="220"/>
    </location>
</feature>
<sequence>MYREQFHILEDLLKSSQTQQIWSIYSLCNHSPKFENLEICRDILKLFVKYLLDEKKDLGAEIVYLLMGDVLSDKITYKLVYDSDLPLNGLKVDNSNIYGIVSRKSHEKLQQESNLRLNLSQFQIECDDIYKSIKAKNSLSDKLWISRFSNISNTKSYLSRESITSSNFTNLEHSEVKCKTEPYPLLFNNGKGSQDRIKSSIRENISVENEKKKENDHSMDIENNTDPYPMKHEFKNENKVINIKDNKVDVSELGTKKEHNKVDENEDVINLFKDEENENISITDEFVQNEDNKLKPVKRRKTTKLKICSDNNEDNKDDKDKIEFDPLEVEPIIQSKVRKERMYKDAKTGYLVVEDDVDFVMEKENKISKLGEKNLGNNDNATLKKPNKGKKSHSLSSNTNSGTSKQQTLNSFFKITKTTNK</sequence>